<dbReference type="GO" id="GO:0016206">
    <property type="term" value="F:catechol O-methyltransferase activity"/>
    <property type="evidence" value="ECO:0007669"/>
    <property type="project" value="UniProtKB-EC"/>
</dbReference>
<name>A0A814XK87_9BILA</name>
<dbReference type="InterPro" id="IPR002935">
    <property type="entry name" value="SAM_O-MeTrfase"/>
</dbReference>
<reference evidence="8" key="1">
    <citation type="submission" date="2021-02" db="EMBL/GenBank/DDBJ databases">
        <authorList>
            <person name="Nowell W R."/>
        </authorList>
    </citation>
    <scope>NUCLEOTIDE SEQUENCE</scope>
</reference>
<comment type="similarity">
    <text evidence="7">Belongs to the class I-like SAM-binding methyltransferase superfamily. Cation-dependent O-methyltransferase family.</text>
</comment>
<dbReference type="InterPro" id="IPR029063">
    <property type="entry name" value="SAM-dependent_MTases_sf"/>
</dbReference>
<evidence type="ECO:0000256" key="3">
    <source>
        <dbReference type="ARBA" id="ARBA00022679"/>
    </source>
</evidence>
<dbReference type="Gene3D" id="3.40.50.150">
    <property type="entry name" value="Vaccinia Virus protein VP39"/>
    <property type="match status" value="1"/>
</dbReference>
<evidence type="ECO:0000256" key="4">
    <source>
        <dbReference type="ARBA" id="ARBA00022691"/>
    </source>
</evidence>
<dbReference type="Proteomes" id="UP000663870">
    <property type="component" value="Unassembled WGS sequence"/>
</dbReference>
<evidence type="ECO:0000313" key="9">
    <source>
        <dbReference type="Proteomes" id="UP000663870"/>
    </source>
</evidence>
<evidence type="ECO:0000256" key="1">
    <source>
        <dbReference type="ARBA" id="ARBA00012880"/>
    </source>
</evidence>
<keyword evidence="3" id="KW-0808">Transferase</keyword>
<keyword evidence="4" id="KW-0949">S-adenosyl-L-methionine</keyword>
<sequence length="230" mass="26620">MNLTKVTEDFSSALMEKMLASRLDLKDYVLQNARQGDIQNIIDTIDRYGWTKHWLMNIGDRKGEILDQAIQIRKPKTILELGTFLGYSALRIISQLPDDILLITIEADSQSAEIARTILEYAGVINRVKIINDYTENVIPNLSKNFNIDSFDFIFIDHWKDAYLRDFKMLENIGLIKSKTMIVADNVIRPGVPDYLEYVRNNPNYTSTFYPGKIEYREDLDDGIEISIRK</sequence>
<evidence type="ECO:0000313" key="8">
    <source>
        <dbReference type="EMBL" id="CAF1217138.1"/>
    </source>
</evidence>
<dbReference type="PROSITE" id="PS51682">
    <property type="entry name" value="SAM_OMT_I"/>
    <property type="match status" value="1"/>
</dbReference>
<keyword evidence="2" id="KW-0489">Methyltransferase</keyword>
<dbReference type="PANTHER" id="PTHR43836">
    <property type="entry name" value="CATECHOL O-METHYLTRANSFERASE 1-RELATED"/>
    <property type="match status" value="1"/>
</dbReference>
<keyword evidence="9" id="KW-1185">Reference proteome</keyword>
<dbReference type="FunFam" id="3.40.50.150:FF:000054">
    <property type="entry name" value="Catechol O-methyltransferase"/>
    <property type="match status" value="1"/>
</dbReference>
<keyword evidence="5" id="KW-0531">Neurotransmitter degradation</keyword>
<evidence type="ECO:0000256" key="2">
    <source>
        <dbReference type="ARBA" id="ARBA00022603"/>
    </source>
</evidence>
<dbReference type="GO" id="GO:0006584">
    <property type="term" value="P:catecholamine metabolic process"/>
    <property type="evidence" value="ECO:0007669"/>
    <property type="project" value="UniProtKB-KW"/>
</dbReference>
<comment type="caution">
    <text evidence="8">The sequence shown here is derived from an EMBL/GenBank/DDBJ whole genome shotgun (WGS) entry which is preliminary data.</text>
</comment>
<proteinExistence type="inferred from homology"/>
<evidence type="ECO:0000256" key="7">
    <source>
        <dbReference type="ARBA" id="ARBA00023453"/>
    </source>
</evidence>
<protein>
    <recommendedName>
        <fullName evidence="1">catechol O-methyltransferase</fullName>
        <ecNumber evidence="1">2.1.1.6</ecNumber>
    </recommendedName>
</protein>
<dbReference type="CDD" id="cd02440">
    <property type="entry name" value="AdoMet_MTases"/>
    <property type="match status" value="1"/>
</dbReference>
<organism evidence="8 9">
    <name type="scientific">Rotaria sordida</name>
    <dbReference type="NCBI Taxonomy" id="392033"/>
    <lineage>
        <taxon>Eukaryota</taxon>
        <taxon>Metazoa</taxon>
        <taxon>Spiralia</taxon>
        <taxon>Gnathifera</taxon>
        <taxon>Rotifera</taxon>
        <taxon>Eurotatoria</taxon>
        <taxon>Bdelloidea</taxon>
        <taxon>Philodinida</taxon>
        <taxon>Philodinidae</taxon>
        <taxon>Rotaria</taxon>
    </lineage>
</organism>
<evidence type="ECO:0000256" key="5">
    <source>
        <dbReference type="ARBA" id="ARBA00022867"/>
    </source>
</evidence>
<keyword evidence="6" id="KW-0128">Catecholamine metabolism</keyword>
<dbReference type="SUPFAM" id="SSF53335">
    <property type="entry name" value="S-adenosyl-L-methionine-dependent methyltransferases"/>
    <property type="match status" value="1"/>
</dbReference>
<dbReference type="EC" id="2.1.1.6" evidence="1"/>
<dbReference type="Pfam" id="PF01596">
    <property type="entry name" value="Methyltransf_3"/>
    <property type="match status" value="1"/>
</dbReference>
<dbReference type="PANTHER" id="PTHR43836:SF2">
    <property type="entry name" value="CATECHOL O-METHYLTRANSFERASE 1-RELATED"/>
    <property type="match status" value="1"/>
</dbReference>
<accession>A0A814XK87</accession>
<evidence type="ECO:0000256" key="6">
    <source>
        <dbReference type="ARBA" id="ARBA00022939"/>
    </source>
</evidence>
<dbReference type="AlphaFoldDB" id="A0A814XK87"/>
<dbReference type="GO" id="GO:0032259">
    <property type="term" value="P:methylation"/>
    <property type="evidence" value="ECO:0007669"/>
    <property type="project" value="UniProtKB-KW"/>
</dbReference>
<gene>
    <name evidence="8" type="ORF">JXQ802_LOCUS25245</name>
</gene>
<dbReference type="EMBL" id="CAJNOL010000844">
    <property type="protein sequence ID" value="CAF1217138.1"/>
    <property type="molecule type" value="Genomic_DNA"/>
</dbReference>